<dbReference type="Proteomes" id="UP000725002">
    <property type="component" value="Unassembled WGS sequence"/>
</dbReference>
<accession>A0A940DQT5</accession>
<evidence type="ECO:0000313" key="2">
    <source>
        <dbReference type="EMBL" id="MBO8482990.1"/>
    </source>
</evidence>
<reference evidence="2" key="1">
    <citation type="submission" date="2020-10" db="EMBL/GenBank/DDBJ databases">
        <authorList>
            <person name="Gilroy R."/>
        </authorList>
    </citation>
    <scope>NUCLEOTIDE SEQUENCE</scope>
    <source>
        <strain evidence="2">G3-8215</strain>
    </source>
</reference>
<gene>
    <name evidence="2" type="ORF">IAB75_02580</name>
</gene>
<evidence type="ECO:0000256" key="1">
    <source>
        <dbReference type="SAM" id="SignalP"/>
    </source>
</evidence>
<evidence type="ECO:0008006" key="4">
    <source>
        <dbReference type="Google" id="ProtNLM"/>
    </source>
</evidence>
<reference evidence="2" key="2">
    <citation type="journal article" date="2021" name="PeerJ">
        <title>Extensive microbial diversity within the chicken gut microbiome revealed by metagenomics and culture.</title>
        <authorList>
            <person name="Gilroy R."/>
            <person name="Ravi A."/>
            <person name="Getino M."/>
            <person name="Pursley I."/>
            <person name="Horton D.L."/>
            <person name="Alikhan N.F."/>
            <person name="Baker D."/>
            <person name="Gharbi K."/>
            <person name="Hall N."/>
            <person name="Watson M."/>
            <person name="Adriaenssens E.M."/>
            <person name="Foster-Nyarko E."/>
            <person name="Jarju S."/>
            <person name="Secka A."/>
            <person name="Antonio M."/>
            <person name="Oren A."/>
            <person name="Chaudhuri R.R."/>
            <person name="La Ragione R."/>
            <person name="Hildebrand F."/>
            <person name="Pallen M.J."/>
        </authorList>
    </citation>
    <scope>NUCLEOTIDE SEQUENCE</scope>
    <source>
        <strain evidence="2">G3-8215</strain>
    </source>
</reference>
<feature type="signal peptide" evidence="1">
    <location>
        <begin position="1"/>
        <end position="23"/>
    </location>
</feature>
<name>A0A940DQT5_9BACT</name>
<proteinExistence type="predicted"/>
<dbReference type="PROSITE" id="PS51257">
    <property type="entry name" value="PROKAR_LIPOPROTEIN"/>
    <property type="match status" value="1"/>
</dbReference>
<keyword evidence="1" id="KW-0732">Signal</keyword>
<dbReference type="EMBL" id="JADILV010000020">
    <property type="protein sequence ID" value="MBO8482990.1"/>
    <property type="molecule type" value="Genomic_DNA"/>
</dbReference>
<evidence type="ECO:0000313" key="3">
    <source>
        <dbReference type="Proteomes" id="UP000725002"/>
    </source>
</evidence>
<comment type="caution">
    <text evidence="2">The sequence shown here is derived from an EMBL/GenBank/DDBJ whole genome shotgun (WGS) entry which is preliminary data.</text>
</comment>
<feature type="chain" id="PRO_5037689892" description="Lipoprotein" evidence="1">
    <location>
        <begin position="24"/>
        <end position="170"/>
    </location>
</feature>
<organism evidence="2 3">
    <name type="scientific">Candidatus Cryptobacteroides avicola</name>
    <dbReference type="NCBI Taxonomy" id="2840757"/>
    <lineage>
        <taxon>Bacteria</taxon>
        <taxon>Pseudomonadati</taxon>
        <taxon>Bacteroidota</taxon>
        <taxon>Bacteroidia</taxon>
        <taxon>Bacteroidales</taxon>
        <taxon>Candidatus Cryptobacteroides</taxon>
    </lineage>
</organism>
<sequence>MKKFWKWAVILMTATMAAGLATSCEEKGNTEPVTIRKTWLAFDEEYGDYVGYDLGSINGKLCLIETFVTNEEDAEKYSQMFEVEISVNDILYVDMESAIGASLEITETDATSGWIRFSELVTIEYKNLTKDSVTLIYHEDDATIEYEARTPEGWGLTVNNYIDITSAAIQ</sequence>
<dbReference type="AlphaFoldDB" id="A0A940DQT5"/>
<protein>
    <recommendedName>
        <fullName evidence="4">Lipoprotein</fullName>
    </recommendedName>
</protein>